<sequence>MVCALLGDAGYEYMSFGGQGKCDHHTAQRFHSTTTEYLLYKIPAENVLRCLEGNDKEADRVVNRVGLD</sequence>
<protein>
    <submittedName>
        <fullName evidence="1">Uncharacterized protein</fullName>
    </submittedName>
</protein>
<proteinExistence type="predicted"/>
<gene>
    <name evidence="1" type="ORF">A4V09_20025</name>
</gene>
<keyword evidence="2" id="KW-1185">Reference proteome</keyword>
<evidence type="ECO:0000313" key="2">
    <source>
        <dbReference type="Proteomes" id="UP000092574"/>
    </source>
</evidence>
<reference evidence="1" key="1">
    <citation type="submission" date="2017-04" db="EMBL/GenBank/DDBJ databases">
        <title>Complete Genome Sequences of Twelve Strains of a Stable Defined Moderately Diverse Mouse Microbiota 2 (sDMDMm2).</title>
        <authorList>
            <person name="Uchimura Y."/>
            <person name="Wyss M."/>
            <person name="Brugiroux S."/>
            <person name="Limenitakis J.P."/>
            <person name="Stecher B."/>
            <person name="McCoy K.D."/>
            <person name="Macpherson A.J."/>
        </authorList>
    </citation>
    <scope>NUCLEOTIDE SEQUENCE</scope>
    <source>
        <strain evidence="1">YL58</strain>
    </source>
</reference>
<dbReference type="Proteomes" id="UP000092574">
    <property type="component" value="Chromosome"/>
</dbReference>
<dbReference type="AlphaFoldDB" id="A0A1C7IHB3"/>
<organism evidence="1 2">
    <name type="scientific">Blautia pseudococcoides</name>
    <dbReference type="NCBI Taxonomy" id="1796616"/>
    <lineage>
        <taxon>Bacteria</taxon>
        <taxon>Bacillati</taxon>
        <taxon>Bacillota</taxon>
        <taxon>Clostridia</taxon>
        <taxon>Lachnospirales</taxon>
        <taxon>Lachnospiraceae</taxon>
        <taxon>Blautia</taxon>
    </lineage>
</organism>
<dbReference type="KEGG" id="byl:A4V09_20025"/>
<dbReference type="EMBL" id="CP015405">
    <property type="protein sequence ID" value="ANU77819.1"/>
    <property type="molecule type" value="Genomic_DNA"/>
</dbReference>
<accession>A0A1C7IHB3</accession>
<evidence type="ECO:0000313" key="1">
    <source>
        <dbReference type="EMBL" id="ANU77819.1"/>
    </source>
</evidence>
<name>A0A1C7IHB3_9FIRM</name>